<evidence type="ECO:0000313" key="3">
    <source>
        <dbReference type="Proteomes" id="UP001256400"/>
    </source>
</evidence>
<sequence length="108" mass="12284">MDEDVKLILGKRLREIRKSKKMTLEDLGVAIGLEESSASTRISRYETGVHSIEINTAERIAKVLNVPLSFFYAPTDDLAELNRIFYNLDQAKKAELLSFAKQLEKIIN</sequence>
<dbReference type="Gene3D" id="1.10.260.40">
    <property type="entry name" value="lambda repressor-like DNA-binding domains"/>
    <property type="match status" value="1"/>
</dbReference>
<reference evidence="2" key="1">
    <citation type="submission" date="2023-09" db="EMBL/GenBank/DDBJ databases">
        <title>Acinetobacter soli.</title>
        <authorList>
            <person name="Kim B."/>
            <person name="Kim D."/>
            <person name="Park D."/>
        </authorList>
    </citation>
    <scope>NUCLEOTIDE SEQUENCE</scope>
    <source>
        <strain evidence="2">2023.05</strain>
    </source>
</reference>
<feature type="domain" description="HTH cro/C1-type" evidence="1">
    <location>
        <begin position="13"/>
        <end position="71"/>
    </location>
</feature>
<gene>
    <name evidence="2" type="ORF">RHP80_05705</name>
</gene>
<dbReference type="GO" id="GO:0003677">
    <property type="term" value="F:DNA binding"/>
    <property type="evidence" value="ECO:0007669"/>
    <property type="project" value="InterPro"/>
</dbReference>
<dbReference type="Proteomes" id="UP001256400">
    <property type="component" value="Chromosome"/>
</dbReference>
<dbReference type="RefSeq" id="WP_310864910.1">
    <property type="nucleotide sequence ID" value="NZ_CP134206.1"/>
</dbReference>
<dbReference type="SUPFAM" id="SSF47413">
    <property type="entry name" value="lambda repressor-like DNA-binding domains"/>
    <property type="match status" value="1"/>
</dbReference>
<dbReference type="Pfam" id="PF01381">
    <property type="entry name" value="HTH_3"/>
    <property type="match status" value="1"/>
</dbReference>
<dbReference type="AlphaFoldDB" id="A0AB38YZA6"/>
<evidence type="ECO:0000259" key="1">
    <source>
        <dbReference type="PROSITE" id="PS50943"/>
    </source>
</evidence>
<organism evidence="2 3">
    <name type="scientific">Acinetobacter soli</name>
    <dbReference type="NCBI Taxonomy" id="487316"/>
    <lineage>
        <taxon>Bacteria</taxon>
        <taxon>Pseudomonadati</taxon>
        <taxon>Pseudomonadota</taxon>
        <taxon>Gammaproteobacteria</taxon>
        <taxon>Moraxellales</taxon>
        <taxon>Moraxellaceae</taxon>
        <taxon>Acinetobacter</taxon>
    </lineage>
</organism>
<dbReference type="PROSITE" id="PS50943">
    <property type="entry name" value="HTH_CROC1"/>
    <property type="match status" value="1"/>
</dbReference>
<dbReference type="EMBL" id="CP134206">
    <property type="protein sequence ID" value="WND06638.1"/>
    <property type="molecule type" value="Genomic_DNA"/>
</dbReference>
<proteinExistence type="predicted"/>
<dbReference type="InterPro" id="IPR001387">
    <property type="entry name" value="Cro/C1-type_HTH"/>
</dbReference>
<protein>
    <submittedName>
        <fullName evidence="2">Helix-turn-helix domain-containing protein</fullName>
    </submittedName>
</protein>
<accession>A0AB38YZA6</accession>
<name>A0AB38YZA6_9GAMM</name>
<dbReference type="CDD" id="cd00093">
    <property type="entry name" value="HTH_XRE"/>
    <property type="match status" value="1"/>
</dbReference>
<dbReference type="InterPro" id="IPR010982">
    <property type="entry name" value="Lambda_DNA-bd_dom_sf"/>
</dbReference>
<dbReference type="SMART" id="SM00530">
    <property type="entry name" value="HTH_XRE"/>
    <property type="match status" value="1"/>
</dbReference>
<evidence type="ECO:0000313" key="2">
    <source>
        <dbReference type="EMBL" id="WND06638.1"/>
    </source>
</evidence>